<evidence type="ECO:0000256" key="1">
    <source>
        <dbReference type="SAM" id="MobiDB-lite"/>
    </source>
</evidence>
<organism evidence="2 3">
    <name type="scientific">Lophiostoma macrostomum CBS 122681</name>
    <dbReference type="NCBI Taxonomy" id="1314788"/>
    <lineage>
        <taxon>Eukaryota</taxon>
        <taxon>Fungi</taxon>
        <taxon>Dikarya</taxon>
        <taxon>Ascomycota</taxon>
        <taxon>Pezizomycotina</taxon>
        <taxon>Dothideomycetes</taxon>
        <taxon>Pleosporomycetidae</taxon>
        <taxon>Pleosporales</taxon>
        <taxon>Lophiostomataceae</taxon>
        <taxon>Lophiostoma</taxon>
    </lineage>
</organism>
<sequence>MSSRDTRLHTNWERDRRPLQAMQCRCLSASGFGLPLPELQLGWTWLVARGIKGQPGDMGWKPAPRSRTRRQGQTFGRKRAQFSGRLTPCPHGRCLALSSLHPLLEAALKGNEGLRLLLDGWWNGPKQACEMKAACWWSRCVSTRNLERTRIPRARRAALAATRSSARLVMSTVPKAATRMPSVGSATSRPTAGRLSIRKHGRGTQTSCQPVSLEPTALWIDMVRRAAAYKRSVSLVVGRTLHGLAVGARGTIGCLRLLPWALSGVRGESNVSLR</sequence>
<reference evidence="2" key="1">
    <citation type="journal article" date="2020" name="Stud. Mycol.">
        <title>101 Dothideomycetes genomes: a test case for predicting lifestyles and emergence of pathogens.</title>
        <authorList>
            <person name="Haridas S."/>
            <person name="Albert R."/>
            <person name="Binder M."/>
            <person name="Bloem J."/>
            <person name="Labutti K."/>
            <person name="Salamov A."/>
            <person name="Andreopoulos B."/>
            <person name="Baker S."/>
            <person name="Barry K."/>
            <person name="Bills G."/>
            <person name="Bluhm B."/>
            <person name="Cannon C."/>
            <person name="Castanera R."/>
            <person name="Culley D."/>
            <person name="Daum C."/>
            <person name="Ezra D."/>
            <person name="Gonzalez J."/>
            <person name="Henrissat B."/>
            <person name="Kuo A."/>
            <person name="Liang C."/>
            <person name="Lipzen A."/>
            <person name="Lutzoni F."/>
            <person name="Magnuson J."/>
            <person name="Mondo S."/>
            <person name="Nolan M."/>
            <person name="Ohm R."/>
            <person name="Pangilinan J."/>
            <person name="Park H.-J."/>
            <person name="Ramirez L."/>
            <person name="Alfaro M."/>
            <person name="Sun H."/>
            <person name="Tritt A."/>
            <person name="Yoshinaga Y."/>
            <person name="Zwiers L.-H."/>
            <person name="Turgeon B."/>
            <person name="Goodwin S."/>
            <person name="Spatafora J."/>
            <person name="Crous P."/>
            <person name="Grigoriev I."/>
        </authorList>
    </citation>
    <scope>NUCLEOTIDE SEQUENCE</scope>
    <source>
        <strain evidence="2">CBS 122681</strain>
    </source>
</reference>
<accession>A0A6A6ST82</accession>
<gene>
    <name evidence="2" type="ORF">K491DRAFT_682580</name>
</gene>
<dbReference type="AlphaFoldDB" id="A0A6A6ST82"/>
<protein>
    <submittedName>
        <fullName evidence="2">Uncharacterized protein</fullName>
    </submittedName>
</protein>
<name>A0A6A6ST82_9PLEO</name>
<dbReference type="EMBL" id="MU004439">
    <property type="protein sequence ID" value="KAF2650966.1"/>
    <property type="molecule type" value="Genomic_DNA"/>
</dbReference>
<feature type="compositionally biased region" description="Basic residues" evidence="1">
    <location>
        <begin position="64"/>
        <end position="76"/>
    </location>
</feature>
<proteinExistence type="predicted"/>
<feature type="region of interest" description="Disordered" evidence="1">
    <location>
        <begin position="56"/>
        <end position="76"/>
    </location>
</feature>
<evidence type="ECO:0000313" key="3">
    <source>
        <dbReference type="Proteomes" id="UP000799324"/>
    </source>
</evidence>
<keyword evidence="3" id="KW-1185">Reference proteome</keyword>
<evidence type="ECO:0000313" key="2">
    <source>
        <dbReference type="EMBL" id="KAF2650966.1"/>
    </source>
</evidence>
<dbReference type="Proteomes" id="UP000799324">
    <property type="component" value="Unassembled WGS sequence"/>
</dbReference>